<dbReference type="RefSeq" id="WP_343794496.1">
    <property type="nucleotide sequence ID" value="NZ_BAAAGA010000007.1"/>
</dbReference>
<gene>
    <name evidence="31" type="ORF">GCM10009422_26800</name>
</gene>
<keyword evidence="8" id="KW-0997">Cell inner membrane</keyword>
<reference evidence="32" key="1">
    <citation type="journal article" date="2019" name="Int. J. Syst. Evol. Microbiol.">
        <title>The Global Catalogue of Microorganisms (GCM) 10K type strain sequencing project: providing services to taxonomists for standard genome sequencing and annotation.</title>
        <authorList>
            <consortium name="The Broad Institute Genomics Platform"/>
            <consortium name="The Broad Institute Genome Sequencing Center for Infectious Disease"/>
            <person name="Wu L."/>
            <person name="Ma J."/>
        </authorList>
    </citation>
    <scope>NUCLEOTIDE SEQUENCE [LARGE SCALE GENOMIC DNA]</scope>
    <source>
        <strain evidence="32">JCM 12928</strain>
    </source>
</reference>
<keyword evidence="32" id="KW-1185">Reference proteome</keyword>
<evidence type="ECO:0000256" key="14">
    <source>
        <dbReference type="ARBA" id="ARBA00022801"/>
    </source>
</evidence>
<comment type="catalytic activity">
    <reaction evidence="25">
        <text>[GlcNAc-(1-&gt;4)-Mur2Ac(oyl-L-Ala-gamma-D-Glu-L-Lys-D-Ala-D-Ala)](n)-di-trans,octa-cis-undecaprenyl diphosphate + beta-D-GlcNAc-(1-&gt;4)-Mur2Ac(oyl-L-Ala-gamma-D-Glu-L-Lys-D-Ala-D-Ala)-di-trans,octa-cis-undecaprenyl diphosphate = [GlcNAc-(1-&gt;4)-Mur2Ac(oyl-L-Ala-gamma-D-Glu-L-Lys-D-Ala-D-Ala)](n+1)-di-trans,octa-cis-undecaprenyl diphosphate + di-trans,octa-cis-undecaprenyl diphosphate + H(+)</text>
        <dbReference type="Rhea" id="RHEA:23708"/>
        <dbReference type="Rhea" id="RHEA-COMP:9602"/>
        <dbReference type="Rhea" id="RHEA-COMP:9603"/>
        <dbReference type="ChEBI" id="CHEBI:15378"/>
        <dbReference type="ChEBI" id="CHEBI:58405"/>
        <dbReference type="ChEBI" id="CHEBI:60033"/>
        <dbReference type="ChEBI" id="CHEBI:78435"/>
        <dbReference type="EC" id="2.4.99.28"/>
    </reaction>
</comment>
<evidence type="ECO:0000256" key="13">
    <source>
        <dbReference type="ARBA" id="ARBA00022692"/>
    </source>
</evidence>
<evidence type="ECO:0000256" key="11">
    <source>
        <dbReference type="ARBA" id="ARBA00022676"/>
    </source>
</evidence>
<dbReference type="Gene3D" id="1.10.3810.10">
    <property type="entry name" value="Biosynthetic peptidoglycan transglycosylase-like"/>
    <property type="match status" value="1"/>
</dbReference>
<dbReference type="InterPro" id="IPR050396">
    <property type="entry name" value="Glycosyltr_51/Transpeptidase"/>
</dbReference>
<dbReference type="Gene3D" id="3.40.710.10">
    <property type="entry name" value="DD-peptidase/beta-lactamase superfamily"/>
    <property type="match status" value="2"/>
</dbReference>
<keyword evidence="15" id="KW-0133">Cell shape</keyword>
<dbReference type="InterPro" id="IPR023346">
    <property type="entry name" value="Lysozyme-like_dom_sf"/>
</dbReference>
<evidence type="ECO:0000256" key="5">
    <source>
        <dbReference type="ARBA" id="ARBA00012448"/>
    </source>
</evidence>
<dbReference type="NCBIfam" id="TIGR02074">
    <property type="entry name" value="PBP_1a_fam"/>
    <property type="match status" value="1"/>
</dbReference>
<evidence type="ECO:0000256" key="24">
    <source>
        <dbReference type="ARBA" id="ARBA00044770"/>
    </source>
</evidence>
<feature type="transmembrane region" description="Helical" evidence="27">
    <location>
        <begin position="20"/>
        <end position="45"/>
    </location>
</feature>
<dbReference type="PANTHER" id="PTHR32282">
    <property type="entry name" value="BINDING PROTEIN TRANSPEPTIDASE, PUTATIVE-RELATED"/>
    <property type="match status" value="1"/>
</dbReference>
<comment type="subcellular location">
    <subcellularLocation>
        <location evidence="1">Cell inner membrane</location>
        <topology evidence="1">Single-pass type II membrane protein</topology>
    </subcellularLocation>
</comment>
<dbReference type="InterPro" id="IPR036950">
    <property type="entry name" value="PBP_transglycosylase"/>
</dbReference>
<evidence type="ECO:0000256" key="9">
    <source>
        <dbReference type="ARBA" id="ARBA00022645"/>
    </source>
</evidence>
<keyword evidence="12" id="KW-0808">Transferase</keyword>
<comment type="pathway">
    <text evidence="2">Cell wall biogenesis; peptidoglycan biosynthesis.</text>
</comment>
<evidence type="ECO:0000313" key="32">
    <source>
        <dbReference type="Proteomes" id="UP001501352"/>
    </source>
</evidence>
<evidence type="ECO:0000259" key="28">
    <source>
        <dbReference type="Pfam" id="PF00905"/>
    </source>
</evidence>
<protein>
    <recommendedName>
        <fullName evidence="6">Penicillin-binding protein 1A</fullName>
        <ecNumber evidence="24">2.4.99.28</ecNumber>
        <ecNumber evidence="5">3.4.16.4</ecNumber>
    </recommendedName>
</protein>
<evidence type="ECO:0000256" key="27">
    <source>
        <dbReference type="SAM" id="Phobius"/>
    </source>
</evidence>
<evidence type="ECO:0000256" key="8">
    <source>
        <dbReference type="ARBA" id="ARBA00022519"/>
    </source>
</evidence>
<keyword evidence="18 27" id="KW-1133">Transmembrane helix</keyword>
<keyword evidence="10" id="KW-0645">Protease</keyword>
<dbReference type="PANTHER" id="PTHR32282:SF27">
    <property type="entry name" value="PENICILLIN-BINDING PROTEIN 1A"/>
    <property type="match status" value="1"/>
</dbReference>
<evidence type="ECO:0000256" key="3">
    <source>
        <dbReference type="ARBA" id="ARBA00007090"/>
    </source>
</evidence>
<keyword evidence="17" id="KW-0573">Peptidoglycan synthesis</keyword>
<evidence type="ECO:0000256" key="7">
    <source>
        <dbReference type="ARBA" id="ARBA00022475"/>
    </source>
</evidence>
<evidence type="ECO:0000256" key="18">
    <source>
        <dbReference type="ARBA" id="ARBA00022989"/>
    </source>
</evidence>
<evidence type="ECO:0000256" key="16">
    <source>
        <dbReference type="ARBA" id="ARBA00022968"/>
    </source>
</evidence>
<keyword evidence="19 27" id="KW-0472">Membrane</keyword>
<sequence length="816" mass="89982">MPLKRFSDIKGLNIAERWFVWAGVALLGGITVAGLVVTIYAAWLFHDLPDASELADYRPATATRVYAGDGTLIGEFSDERRIYVPYDQIPLPVIQAFLAAEDRNFFEHGGIDVSGLGRAMFKNVFNAVSGRRLEGGSTITQQVAKNVLLTNESSLNRKVKEAILANRLEASLTKQQILELYLNEIFLGYRSYGVAAAAYNYFGKSLEQLTPAEAAFLAALPKGPNNYHPKRHPAAAQGRRDWVLREMEENGFLTEAQLQTALATPLATQDAPRRAQYADADFFVEEARRQAIARFDAERVNRGGYYIRTTLDPSLQSAARDALMRGLENYDRRHGWRGPWGTTDFADGWQERALEETRPPERRSWEAAAVESVSGNTVRVRSARDDRTETLLTADAAWANANRQLRRGDLIFVEPRNGQYALKQVPQVNGALVAIEPQSGRVLAMVGGYSYALSSFNRATQANRQPGSAFKPFVYAAALEGDYTPASIVLDAPISFAGGPNGTRWSPENYSRQYYGPQTLRRGLELSRNVMTVRLAQDIGMTNVVSLAEKMGVGTMQPNLSVSLGAGETTPYRLTAAYAAFINGGRRINPYLIEMVQDRDGETIFRADDRRCRECGRPFSGQESPRLEARGEQVIDPITAYQVSSMLEGVVQRGTAASARGLGRWVGGKTGTTNEYRSAWFVGFSSDIVVGVFIGFDDNRSLGSGEAGASTAVPVFTEFMQVALRERPARPFVRPRNAIYRTVNGIEEAFRPGTERRREEEQAPVAPVPEGPQNYNDVIRREQEEAAGLPPTAAPPPVTTPPPPKKEPAEDLSGLY</sequence>
<keyword evidence="16" id="KW-0735">Signal-anchor</keyword>
<comment type="catalytic activity">
    <reaction evidence="23">
        <text>Preferential cleavage: (Ac)2-L-Lys-D-Ala-|-D-Ala. Also transpeptidation of peptidyl-alanyl moieties that are N-acyl substituents of D-alanine.</text>
        <dbReference type="EC" id="3.4.16.4"/>
    </reaction>
</comment>
<evidence type="ECO:0000256" key="23">
    <source>
        <dbReference type="ARBA" id="ARBA00034000"/>
    </source>
</evidence>
<evidence type="ECO:0000256" key="6">
    <source>
        <dbReference type="ARBA" id="ARBA00018638"/>
    </source>
</evidence>
<keyword evidence="14" id="KW-0378">Hydrolase</keyword>
<dbReference type="Pfam" id="PF00905">
    <property type="entry name" value="Transpeptidase"/>
    <property type="match status" value="1"/>
</dbReference>
<name>A0ABN1H3U3_9CAUL</name>
<evidence type="ECO:0000256" key="22">
    <source>
        <dbReference type="ARBA" id="ARBA00023316"/>
    </source>
</evidence>
<evidence type="ECO:0000256" key="12">
    <source>
        <dbReference type="ARBA" id="ARBA00022679"/>
    </source>
</evidence>
<accession>A0ABN1H3U3</accession>
<comment type="similarity">
    <text evidence="4">In the N-terminal section; belongs to the glycosyltransferase 51 family.</text>
</comment>
<proteinExistence type="inferred from homology"/>
<keyword evidence="22" id="KW-0961">Cell wall biogenesis/degradation</keyword>
<dbReference type="InterPro" id="IPR012338">
    <property type="entry name" value="Beta-lactam/transpept-like"/>
</dbReference>
<feature type="region of interest" description="Disordered" evidence="26">
    <location>
        <begin position="750"/>
        <end position="816"/>
    </location>
</feature>
<evidence type="ECO:0000256" key="25">
    <source>
        <dbReference type="ARBA" id="ARBA00049902"/>
    </source>
</evidence>
<evidence type="ECO:0000256" key="1">
    <source>
        <dbReference type="ARBA" id="ARBA00004249"/>
    </source>
</evidence>
<evidence type="ECO:0000256" key="21">
    <source>
        <dbReference type="ARBA" id="ARBA00023268"/>
    </source>
</evidence>
<keyword evidence="9" id="KW-0121">Carboxypeptidase</keyword>
<feature type="compositionally biased region" description="Pro residues" evidence="26">
    <location>
        <begin position="792"/>
        <end position="803"/>
    </location>
</feature>
<feature type="domain" description="Penicillin-binding protein transpeptidase" evidence="28">
    <location>
        <begin position="430"/>
        <end position="720"/>
    </location>
</feature>
<feature type="compositionally biased region" description="Basic and acidic residues" evidence="26">
    <location>
        <begin position="750"/>
        <end position="761"/>
    </location>
</feature>
<evidence type="ECO:0000256" key="15">
    <source>
        <dbReference type="ARBA" id="ARBA00022960"/>
    </source>
</evidence>
<dbReference type="SUPFAM" id="SSF53955">
    <property type="entry name" value="Lysozyme-like"/>
    <property type="match status" value="1"/>
</dbReference>
<feature type="domain" description="Penicillin-binding protein OB-like" evidence="30">
    <location>
        <begin position="336"/>
        <end position="428"/>
    </location>
</feature>
<comment type="caution">
    <text evidence="31">The sequence shown here is derived from an EMBL/GenBank/DDBJ whole genome shotgun (WGS) entry which is preliminary data.</text>
</comment>
<dbReference type="Pfam" id="PF00912">
    <property type="entry name" value="Transgly"/>
    <property type="match status" value="1"/>
</dbReference>
<evidence type="ECO:0000313" key="31">
    <source>
        <dbReference type="EMBL" id="GAA0628259.1"/>
    </source>
</evidence>
<dbReference type="SUPFAM" id="SSF56601">
    <property type="entry name" value="beta-lactamase/transpeptidase-like"/>
    <property type="match status" value="1"/>
</dbReference>
<keyword evidence="20" id="KW-0046">Antibiotic resistance</keyword>
<organism evidence="31 32">
    <name type="scientific">Brevundimonas kwangchunensis</name>
    <dbReference type="NCBI Taxonomy" id="322163"/>
    <lineage>
        <taxon>Bacteria</taxon>
        <taxon>Pseudomonadati</taxon>
        <taxon>Pseudomonadota</taxon>
        <taxon>Alphaproteobacteria</taxon>
        <taxon>Caulobacterales</taxon>
        <taxon>Caulobacteraceae</taxon>
        <taxon>Brevundimonas</taxon>
    </lineage>
</organism>
<keyword evidence="13 27" id="KW-0812">Transmembrane</keyword>
<dbReference type="EC" id="3.4.16.4" evidence="5"/>
<dbReference type="Pfam" id="PF17092">
    <property type="entry name" value="PCB_OB"/>
    <property type="match status" value="1"/>
</dbReference>
<evidence type="ECO:0000256" key="20">
    <source>
        <dbReference type="ARBA" id="ARBA00023251"/>
    </source>
</evidence>
<dbReference type="EMBL" id="BAAAGA010000007">
    <property type="protein sequence ID" value="GAA0628259.1"/>
    <property type="molecule type" value="Genomic_DNA"/>
</dbReference>
<comment type="similarity">
    <text evidence="3">In the C-terminal section; belongs to the transpeptidase family.</text>
</comment>
<evidence type="ECO:0000256" key="17">
    <source>
        <dbReference type="ARBA" id="ARBA00022984"/>
    </source>
</evidence>
<feature type="domain" description="Glycosyl transferase family 51" evidence="29">
    <location>
        <begin position="70"/>
        <end position="247"/>
    </location>
</feature>
<evidence type="ECO:0000256" key="19">
    <source>
        <dbReference type="ARBA" id="ARBA00023136"/>
    </source>
</evidence>
<dbReference type="Proteomes" id="UP001501352">
    <property type="component" value="Unassembled WGS sequence"/>
</dbReference>
<keyword evidence="7" id="KW-1003">Cell membrane</keyword>
<evidence type="ECO:0000256" key="10">
    <source>
        <dbReference type="ARBA" id="ARBA00022670"/>
    </source>
</evidence>
<evidence type="ECO:0000259" key="29">
    <source>
        <dbReference type="Pfam" id="PF00912"/>
    </source>
</evidence>
<evidence type="ECO:0000259" key="30">
    <source>
        <dbReference type="Pfam" id="PF17092"/>
    </source>
</evidence>
<dbReference type="InterPro" id="IPR031376">
    <property type="entry name" value="PCB_OB"/>
</dbReference>
<dbReference type="EC" id="2.4.99.28" evidence="24"/>
<keyword evidence="11" id="KW-0328">Glycosyltransferase</keyword>
<evidence type="ECO:0000256" key="26">
    <source>
        <dbReference type="SAM" id="MobiDB-lite"/>
    </source>
</evidence>
<dbReference type="InterPro" id="IPR001264">
    <property type="entry name" value="Glyco_trans_51"/>
</dbReference>
<evidence type="ECO:0000256" key="4">
    <source>
        <dbReference type="ARBA" id="ARBA00007739"/>
    </source>
</evidence>
<keyword evidence="21" id="KW-0511">Multifunctional enzyme</keyword>
<dbReference type="InterPro" id="IPR001460">
    <property type="entry name" value="PCN-bd_Tpept"/>
</dbReference>
<evidence type="ECO:0000256" key="2">
    <source>
        <dbReference type="ARBA" id="ARBA00004752"/>
    </source>
</evidence>